<dbReference type="RefSeq" id="WP_259311116.1">
    <property type="nucleotide sequence ID" value="NZ_CP087164.1"/>
</dbReference>
<evidence type="ECO:0000313" key="4">
    <source>
        <dbReference type="Proteomes" id="UP001162834"/>
    </source>
</evidence>
<dbReference type="Pfam" id="PF13556">
    <property type="entry name" value="HTH_30"/>
    <property type="match status" value="1"/>
</dbReference>
<dbReference type="InterPro" id="IPR051448">
    <property type="entry name" value="CdaR-like_regulators"/>
</dbReference>
<dbReference type="InterPro" id="IPR042070">
    <property type="entry name" value="PucR_C-HTH_sf"/>
</dbReference>
<keyword evidence="4" id="KW-1185">Reference proteome</keyword>
<evidence type="ECO:0008006" key="5">
    <source>
        <dbReference type="Google" id="ProtNLM"/>
    </source>
</evidence>
<protein>
    <recommendedName>
        <fullName evidence="5">PucR family transcriptional regulator</fullName>
    </recommendedName>
</protein>
<name>A0A9E6XZ00_9ACTN</name>
<evidence type="ECO:0000259" key="1">
    <source>
        <dbReference type="Pfam" id="PF07905"/>
    </source>
</evidence>
<dbReference type="KEGG" id="sbae:DSM104329_03467"/>
<evidence type="ECO:0000313" key="3">
    <source>
        <dbReference type="EMBL" id="UGS37055.1"/>
    </source>
</evidence>
<dbReference type="AlphaFoldDB" id="A0A9E6XZ00"/>
<dbReference type="Gene3D" id="1.10.10.2840">
    <property type="entry name" value="PucR C-terminal helix-turn-helix domain"/>
    <property type="match status" value="1"/>
</dbReference>
<reference evidence="3" key="1">
    <citation type="journal article" date="2022" name="Int. J. Syst. Evol. Microbiol.">
        <title>Pseudomonas aegrilactucae sp. nov. and Pseudomonas morbosilactucae sp. nov., pathogens causing bacterial rot of lettuce in Japan.</title>
        <authorList>
            <person name="Sawada H."/>
            <person name="Fujikawa T."/>
            <person name="Satou M."/>
        </authorList>
    </citation>
    <scope>NUCLEOTIDE SEQUENCE</scope>
    <source>
        <strain evidence="3">0166_1</strain>
    </source>
</reference>
<dbReference type="PANTHER" id="PTHR33744">
    <property type="entry name" value="CARBOHYDRATE DIACID REGULATOR"/>
    <property type="match status" value="1"/>
</dbReference>
<dbReference type="Proteomes" id="UP001162834">
    <property type="component" value="Chromosome"/>
</dbReference>
<dbReference type="EMBL" id="CP087164">
    <property type="protein sequence ID" value="UGS37055.1"/>
    <property type="molecule type" value="Genomic_DNA"/>
</dbReference>
<sequence>MSDVAPVAQQENLFTIADALALPVLCEGVPEVLAGASQLGRPIRWVHCGEFPDMPAVLKGGELLLTHGMSVSSRESLQRRYVADLSRAGLAGLIIELGPGMQHVGGAMVAEAHRCELPLIVLHHAIPWIEVTEAVHRTIVHHQASLLERGQELHERFAALVAAGAGVAEVLRALADSVGNPVLLGRDGELVSTGPREHAHLTIASAWEASVRALPHAPDALSMPVAVGEDPHWGIACVLALERPLNRLDRIALAQAVPLLALALLRANELDTLAARERGEFLEALVDPDAPFDDQHAHRLAARIGLAMRTSWLLPLVADLAPGYGRLDQRRWALVGRDVRTELASRQIPAVVGTLANGQLALIAGVTAPERRDDTARMLADAVQRAIRGTLADARSVICVGALSASWSDMRLTLRETIEAVPAVRHAPPQPWHDVSRPDLRRLLWALRGQRPLVDFVERQLAALRAHDARGRSDLLHTLEAFCATGGRKTETARMLHIERQSLYKRLARIEALLDADLTQEDTRLGLHLALYAQRLLGGRWPNWDGVAARDDRRLPGDGRPAVKRLD</sequence>
<dbReference type="Pfam" id="PF07905">
    <property type="entry name" value="PucR"/>
    <property type="match status" value="1"/>
</dbReference>
<proteinExistence type="predicted"/>
<dbReference type="InterPro" id="IPR025736">
    <property type="entry name" value="PucR_C-HTH_dom"/>
</dbReference>
<feature type="domain" description="Purine catabolism PurC-like" evidence="1">
    <location>
        <begin position="18"/>
        <end position="139"/>
    </location>
</feature>
<dbReference type="PANTHER" id="PTHR33744:SF1">
    <property type="entry name" value="DNA-BINDING TRANSCRIPTIONAL ACTIVATOR ADER"/>
    <property type="match status" value="1"/>
</dbReference>
<dbReference type="InterPro" id="IPR012914">
    <property type="entry name" value="PucR_dom"/>
</dbReference>
<organism evidence="3 4">
    <name type="scientific">Capillimicrobium parvum</name>
    <dbReference type="NCBI Taxonomy" id="2884022"/>
    <lineage>
        <taxon>Bacteria</taxon>
        <taxon>Bacillati</taxon>
        <taxon>Actinomycetota</taxon>
        <taxon>Thermoleophilia</taxon>
        <taxon>Solirubrobacterales</taxon>
        <taxon>Capillimicrobiaceae</taxon>
        <taxon>Capillimicrobium</taxon>
    </lineage>
</organism>
<gene>
    <name evidence="3" type="ORF">DSM104329_03467</name>
</gene>
<feature type="domain" description="PucR C-terminal helix-turn-helix" evidence="2">
    <location>
        <begin position="475"/>
        <end position="532"/>
    </location>
</feature>
<accession>A0A9E6XZ00</accession>
<evidence type="ECO:0000259" key="2">
    <source>
        <dbReference type="Pfam" id="PF13556"/>
    </source>
</evidence>